<dbReference type="InterPro" id="IPR036388">
    <property type="entry name" value="WH-like_DNA-bd_sf"/>
</dbReference>
<dbReference type="InterPro" id="IPR014601">
    <property type="entry name" value="Trans_reg_MarR_HTH"/>
</dbReference>
<protein>
    <submittedName>
        <fullName evidence="2">Putative MarR family transcription regulator</fullName>
    </submittedName>
</protein>
<dbReference type="InterPro" id="IPR000835">
    <property type="entry name" value="HTH_MarR-typ"/>
</dbReference>
<name>A0A2W7QDQ2_9RHOB</name>
<organism evidence="2 3">
    <name type="scientific">Roseinatronobacter thiooxidans</name>
    <dbReference type="NCBI Taxonomy" id="121821"/>
    <lineage>
        <taxon>Bacteria</taxon>
        <taxon>Pseudomonadati</taxon>
        <taxon>Pseudomonadota</taxon>
        <taxon>Alphaproteobacteria</taxon>
        <taxon>Rhodobacterales</taxon>
        <taxon>Paracoccaceae</taxon>
        <taxon>Roseinatronobacter</taxon>
    </lineage>
</organism>
<dbReference type="STRING" id="121821.GCA_001870675_01808"/>
<evidence type="ECO:0000313" key="3">
    <source>
        <dbReference type="Proteomes" id="UP000249364"/>
    </source>
</evidence>
<proteinExistence type="predicted"/>
<dbReference type="Pfam" id="PF13463">
    <property type="entry name" value="HTH_27"/>
    <property type="match status" value="1"/>
</dbReference>
<sequence length="183" mass="19367">MPPDADATAPLPPETPDIGPVVSSAHLANSSLPALSEVEFALTMANNAFHRWMVRCMTAAGLPGLSPLEVLVVHLVNHRDRPKTLADICLVLNIEDTHLANYAIRKLVGYGLVTSGRKGKEKAITITAKGTELCARYGEIREALVVRAALQSGHAPDALSQMAAQLRALSGVYDQAARAAAAL</sequence>
<feature type="domain" description="HTH marR-type" evidence="1">
    <location>
        <begin position="65"/>
        <end position="130"/>
    </location>
</feature>
<dbReference type="RefSeq" id="WP_071468533.1">
    <property type="nucleotide sequence ID" value="NZ_MEHT01000007.1"/>
</dbReference>
<reference evidence="2 3" key="1">
    <citation type="submission" date="2018-06" db="EMBL/GenBank/DDBJ databases">
        <title>Genomic Encyclopedia of Archaeal and Bacterial Type Strains, Phase II (KMG-II): from individual species to whole genera.</title>
        <authorList>
            <person name="Goeker M."/>
        </authorList>
    </citation>
    <scope>NUCLEOTIDE SEQUENCE [LARGE SCALE GENOMIC DNA]</scope>
    <source>
        <strain evidence="2 3">DSM 13087</strain>
    </source>
</reference>
<dbReference type="InterPro" id="IPR036390">
    <property type="entry name" value="WH_DNA-bd_sf"/>
</dbReference>
<dbReference type="Gene3D" id="1.10.10.10">
    <property type="entry name" value="Winged helix-like DNA-binding domain superfamily/Winged helix DNA-binding domain"/>
    <property type="match status" value="1"/>
</dbReference>
<gene>
    <name evidence="2" type="ORF">LY56_01276</name>
</gene>
<evidence type="ECO:0000259" key="1">
    <source>
        <dbReference type="Pfam" id="PF13463"/>
    </source>
</evidence>
<dbReference type="OrthoDB" id="7504146at2"/>
<accession>A0A2W7QDQ2</accession>
<evidence type="ECO:0000313" key="2">
    <source>
        <dbReference type="EMBL" id="PZX46303.1"/>
    </source>
</evidence>
<dbReference type="GO" id="GO:0003700">
    <property type="term" value="F:DNA-binding transcription factor activity"/>
    <property type="evidence" value="ECO:0007669"/>
    <property type="project" value="InterPro"/>
</dbReference>
<comment type="caution">
    <text evidence="2">The sequence shown here is derived from an EMBL/GenBank/DDBJ whole genome shotgun (WGS) entry which is preliminary data.</text>
</comment>
<dbReference type="AlphaFoldDB" id="A0A2W7QDQ2"/>
<dbReference type="Proteomes" id="UP000249364">
    <property type="component" value="Unassembled WGS sequence"/>
</dbReference>
<dbReference type="SUPFAM" id="SSF46785">
    <property type="entry name" value="Winged helix' DNA-binding domain"/>
    <property type="match status" value="1"/>
</dbReference>
<dbReference type="EMBL" id="QKZQ01000004">
    <property type="protein sequence ID" value="PZX46303.1"/>
    <property type="molecule type" value="Genomic_DNA"/>
</dbReference>
<dbReference type="PIRSF" id="PIRSF036158">
    <property type="entry name" value="UCP036158_MarR"/>
    <property type="match status" value="1"/>
</dbReference>
<keyword evidence="3" id="KW-1185">Reference proteome</keyword>